<proteinExistence type="predicted"/>
<keyword evidence="2" id="KW-1185">Reference proteome</keyword>
<organism evidence="1 2">
    <name type="scientific">Entomophthora muscae</name>
    <dbReference type="NCBI Taxonomy" id="34485"/>
    <lineage>
        <taxon>Eukaryota</taxon>
        <taxon>Fungi</taxon>
        <taxon>Fungi incertae sedis</taxon>
        <taxon>Zoopagomycota</taxon>
        <taxon>Entomophthoromycotina</taxon>
        <taxon>Entomophthoromycetes</taxon>
        <taxon>Entomophthorales</taxon>
        <taxon>Entomophthoraceae</taxon>
        <taxon>Entomophthora</taxon>
    </lineage>
</organism>
<accession>A0ACC2UKP2</accession>
<protein>
    <submittedName>
        <fullName evidence="1">Uncharacterized protein</fullName>
    </submittedName>
</protein>
<gene>
    <name evidence="1" type="ORF">DSO57_1035335</name>
</gene>
<sequence length="79" mass="8835">MNNPKSVLYGWGVLTAAGAFAYYIAKKDINASRKQYSHKQEKLTWEQKIARDEQEAKEREAAQKQASIDGTTPTKSSAT</sequence>
<evidence type="ECO:0000313" key="2">
    <source>
        <dbReference type="Proteomes" id="UP001165960"/>
    </source>
</evidence>
<reference evidence="1" key="1">
    <citation type="submission" date="2022-04" db="EMBL/GenBank/DDBJ databases">
        <title>Genome of the entomopathogenic fungus Entomophthora muscae.</title>
        <authorList>
            <person name="Elya C."/>
            <person name="Lovett B.R."/>
            <person name="Lee E."/>
            <person name="Macias A.M."/>
            <person name="Hajek A.E."/>
            <person name="De Bivort B.L."/>
            <person name="Kasson M.T."/>
            <person name="De Fine Licht H.H."/>
            <person name="Stajich J.E."/>
        </authorList>
    </citation>
    <scope>NUCLEOTIDE SEQUENCE</scope>
    <source>
        <strain evidence="1">Berkeley</strain>
    </source>
</reference>
<dbReference type="Proteomes" id="UP001165960">
    <property type="component" value="Unassembled WGS sequence"/>
</dbReference>
<evidence type="ECO:0000313" key="1">
    <source>
        <dbReference type="EMBL" id="KAJ9087211.1"/>
    </source>
</evidence>
<comment type="caution">
    <text evidence="1">The sequence shown here is derived from an EMBL/GenBank/DDBJ whole genome shotgun (WGS) entry which is preliminary data.</text>
</comment>
<dbReference type="EMBL" id="QTSX02000310">
    <property type="protein sequence ID" value="KAJ9087211.1"/>
    <property type="molecule type" value="Genomic_DNA"/>
</dbReference>
<name>A0ACC2UKP2_9FUNG</name>